<sequence>MFQAPTCPVMTIPLMGTNQYIVRKIILNVNFFISIELYQVPQTPSFSLCLNSIIYTQVALLCIFCMY</sequence>
<organism evidence="1">
    <name type="scientific">Rhizophora mucronata</name>
    <name type="common">Asiatic mangrove</name>
    <dbReference type="NCBI Taxonomy" id="61149"/>
    <lineage>
        <taxon>Eukaryota</taxon>
        <taxon>Viridiplantae</taxon>
        <taxon>Streptophyta</taxon>
        <taxon>Embryophyta</taxon>
        <taxon>Tracheophyta</taxon>
        <taxon>Spermatophyta</taxon>
        <taxon>Magnoliopsida</taxon>
        <taxon>eudicotyledons</taxon>
        <taxon>Gunneridae</taxon>
        <taxon>Pentapetalae</taxon>
        <taxon>rosids</taxon>
        <taxon>fabids</taxon>
        <taxon>Malpighiales</taxon>
        <taxon>Rhizophoraceae</taxon>
        <taxon>Rhizophora</taxon>
    </lineage>
</organism>
<protein>
    <submittedName>
        <fullName evidence="1">Uncharacterized protein</fullName>
    </submittedName>
</protein>
<dbReference type="AlphaFoldDB" id="A0A2P2QQZ2"/>
<accession>A0A2P2QQZ2</accession>
<reference evidence="1" key="1">
    <citation type="submission" date="2018-02" db="EMBL/GenBank/DDBJ databases">
        <title>Rhizophora mucronata_Transcriptome.</title>
        <authorList>
            <person name="Meera S.P."/>
            <person name="Sreeshan A."/>
            <person name="Augustine A."/>
        </authorList>
    </citation>
    <scope>NUCLEOTIDE SEQUENCE</scope>
    <source>
        <tissue evidence="1">Leaf</tissue>
    </source>
</reference>
<name>A0A2P2QQZ2_RHIMU</name>
<evidence type="ECO:0000313" key="1">
    <source>
        <dbReference type="EMBL" id="MBX69387.1"/>
    </source>
</evidence>
<dbReference type="EMBL" id="GGEC01088903">
    <property type="protein sequence ID" value="MBX69387.1"/>
    <property type="molecule type" value="Transcribed_RNA"/>
</dbReference>
<proteinExistence type="predicted"/>